<sequence length="511" mass="57551">MNIKENLWPNLFRNAFTHSAIGMALVGLDGRWLDVNPSLCQIVGYTKEELLELAIHNITHPDDLNSNLKIIDRLRTGEINKLDYEKRYVRKNGTTVWVLVTASLARDERDAPFFFIAQIVDISQKKQNEILLKRTSRALETRSAVNAEMIHATDETSLLIAACRIIVDVGGYRMAWFGKPQNDEQKTVEAVAWYGDTEAHVSETHVTWSDSDLGHGPTGLSIQTGMPQVVQNFAHHTAMEPWRERALERGYHSGIALPLKAQDKIFGSLTIYARESDAFDLEEVKLLQQLADDLAFGVAALRLQTERNRIVHEHSRQAEQLHQSLIDSIQAIATMVELRDPYTAGHEARVANLAAAIAHELGLDRERIEGIKLASLIHDVGKIKVPAEILNKPGRLSAIEFELIKLHPQSGYEVLKDIQFPWPIARIVYEHHERVDGTGYPRGLRGDEILLDSKILAVADVVESMQSHRPYRPGLGIETALAEISQHRGVWFDAVVCDACLRLFREGRYSL</sequence>
<dbReference type="Gene3D" id="1.10.3210.10">
    <property type="entry name" value="Hypothetical protein af1432"/>
    <property type="match status" value="1"/>
</dbReference>
<dbReference type="SMART" id="SM00471">
    <property type="entry name" value="HDc"/>
    <property type="match status" value="1"/>
</dbReference>
<dbReference type="SMART" id="SM00091">
    <property type="entry name" value="PAS"/>
    <property type="match status" value="1"/>
</dbReference>
<dbReference type="EMBL" id="JAUYVH010000002">
    <property type="protein sequence ID" value="MDQ9169754.1"/>
    <property type="molecule type" value="Genomic_DNA"/>
</dbReference>
<dbReference type="CDD" id="cd00077">
    <property type="entry name" value="HDc"/>
    <property type="match status" value="1"/>
</dbReference>
<evidence type="ECO:0000259" key="2">
    <source>
        <dbReference type="PROSITE" id="PS50113"/>
    </source>
</evidence>
<feature type="domain" description="PAS" evidence="1">
    <location>
        <begin position="23"/>
        <end position="78"/>
    </location>
</feature>
<dbReference type="SMART" id="SM00065">
    <property type="entry name" value="GAF"/>
    <property type="match status" value="1"/>
</dbReference>
<dbReference type="PROSITE" id="PS50112">
    <property type="entry name" value="PAS"/>
    <property type="match status" value="1"/>
</dbReference>
<feature type="domain" description="HD-GYP" evidence="3">
    <location>
        <begin position="321"/>
        <end position="511"/>
    </location>
</feature>
<dbReference type="SUPFAM" id="SSF55785">
    <property type="entry name" value="PYP-like sensor domain (PAS domain)"/>
    <property type="match status" value="1"/>
</dbReference>
<dbReference type="InterPro" id="IPR000700">
    <property type="entry name" value="PAS-assoc_C"/>
</dbReference>
<keyword evidence="5" id="KW-1185">Reference proteome</keyword>
<comment type="caution">
    <text evidence="4">The sequence shown here is derived from an EMBL/GenBank/DDBJ whole genome shotgun (WGS) entry which is preliminary data.</text>
</comment>
<dbReference type="InterPro" id="IPR006675">
    <property type="entry name" value="HDIG_dom"/>
</dbReference>
<dbReference type="PANTHER" id="PTHR43155:SF2">
    <property type="entry name" value="CYCLIC DI-GMP PHOSPHODIESTERASE PA4108"/>
    <property type="match status" value="1"/>
</dbReference>
<dbReference type="PROSITE" id="PS51832">
    <property type="entry name" value="HD_GYP"/>
    <property type="match status" value="1"/>
</dbReference>
<dbReference type="Proteomes" id="UP001225596">
    <property type="component" value="Unassembled WGS sequence"/>
</dbReference>
<dbReference type="SUPFAM" id="SSF55781">
    <property type="entry name" value="GAF domain-like"/>
    <property type="match status" value="1"/>
</dbReference>
<reference evidence="4 5" key="1">
    <citation type="submission" date="2023-08" db="EMBL/GenBank/DDBJ databases">
        <title>Oxalobacteraceae gen .nov., isolated from river sludge outside the plant.</title>
        <authorList>
            <person name="Zhao S.Y."/>
        </authorList>
    </citation>
    <scope>NUCLEOTIDE SEQUENCE [LARGE SCALE GENOMIC DNA]</scope>
    <source>
        <strain evidence="4 5">R-40</strain>
    </source>
</reference>
<evidence type="ECO:0000259" key="3">
    <source>
        <dbReference type="PROSITE" id="PS51832"/>
    </source>
</evidence>
<dbReference type="InterPro" id="IPR029016">
    <property type="entry name" value="GAF-like_dom_sf"/>
</dbReference>
<organism evidence="4 5">
    <name type="scientific">Keguizhuia sedimenti</name>
    <dbReference type="NCBI Taxonomy" id="3064264"/>
    <lineage>
        <taxon>Bacteria</taxon>
        <taxon>Pseudomonadati</taxon>
        <taxon>Pseudomonadota</taxon>
        <taxon>Betaproteobacteria</taxon>
        <taxon>Burkholderiales</taxon>
        <taxon>Oxalobacteraceae</taxon>
        <taxon>Keguizhuia</taxon>
    </lineage>
</organism>
<evidence type="ECO:0000313" key="5">
    <source>
        <dbReference type="Proteomes" id="UP001225596"/>
    </source>
</evidence>
<dbReference type="PROSITE" id="PS50113">
    <property type="entry name" value="PAC"/>
    <property type="match status" value="1"/>
</dbReference>
<evidence type="ECO:0000259" key="1">
    <source>
        <dbReference type="PROSITE" id="PS50112"/>
    </source>
</evidence>
<dbReference type="InterPro" id="IPR000014">
    <property type="entry name" value="PAS"/>
</dbReference>
<gene>
    <name evidence="4" type="ORF">Q8A64_04940</name>
</gene>
<feature type="domain" description="PAC" evidence="2">
    <location>
        <begin position="82"/>
        <end position="134"/>
    </location>
</feature>
<dbReference type="InterPro" id="IPR001610">
    <property type="entry name" value="PAC"/>
</dbReference>
<dbReference type="Pfam" id="PF13426">
    <property type="entry name" value="PAS_9"/>
    <property type="match status" value="1"/>
</dbReference>
<dbReference type="NCBIfam" id="TIGR00277">
    <property type="entry name" value="HDIG"/>
    <property type="match status" value="1"/>
</dbReference>
<dbReference type="InterPro" id="IPR035965">
    <property type="entry name" value="PAS-like_dom_sf"/>
</dbReference>
<dbReference type="Gene3D" id="3.30.450.40">
    <property type="match status" value="1"/>
</dbReference>
<dbReference type="Gene3D" id="3.30.450.20">
    <property type="entry name" value="PAS domain"/>
    <property type="match status" value="1"/>
</dbReference>
<protein>
    <submittedName>
        <fullName evidence="4">PAS domain S-box protein</fullName>
    </submittedName>
</protein>
<dbReference type="SMART" id="SM00086">
    <property type="entry name" value="PAC"/>
    <property type="match status" value="1"/>
</dbReference>
<dbReference type="InterPro" id="IPR003018">
    <property type="entry name" value="GAF"/>
</dbReference>
<dbReference type="InterPro" id="IPR003607">
    <property type="entry name" value="HD/PDEase_dom"/>
</dbReference>
<dbReference type="NCBIfam" id="TIGR00229">
    <property type="entry name" value="sensory_box"/>
    <property type="match status" value="1"/>
</dbReference>
<proteinExistence type="predicted"/>
<dbReference type="PANTHER" id="PTHR43155">
    <property type="entry name" value="CYCLIC DI-GMP PHOSPHODIESTERASE PA4108-RELATED"/>
    <property type="match status" value="1"/>
</dbReference>
<accession>A0ABU1BLK1</accession>
<evidence type="ECO:0000313" key="4">
    <source>
        <dbReference type="EMBL" id="MDQ9169754.1"/>
    </source>
</evidence>
<dbReference type="Pfam" id="PF13487">
    <property type="entry name" value="HD_5"/>
    <property type="match status" value="1"/>
</dbReference>
<name>A0ABU1BLK1_9BURK</name>
<dbReference type="InterPro" id="IPR037522">
    <property type="entry name" value="HD_GYP_dom"/>
</dbReference>
<dbReference type="SUPFAM" id="SSF109604">
    <property type="entry name" value="HD-domain/PDEase-like"/>
    <property type="match status" value="1"/>
</dbReference>
<dbReference type="CDD" id="cd00130">
    <property type="entry name" value="PAS"/>
    <property type="match status" value="1"/>
</dbReference>
<dbReference type="RefSeq" id="WP_338435687.1">
    <property type="nucleotide sequence ID" value="NZ_JAUYVH010000002.1"/>
</dbReference>
<dbReference type="Pfam" id="PF13185">
    <property type="entry name" value="GAF_2"/>
    <property type="match status" value="1"/>
</dbReference>